<feature type="modified residue" description="4-aspartylphosphate" evidence="1">
    <location>
        <position position="67"/>
    </location>
</feature>
<keyword evidence="4" id="KW-1185">Reference proteome</keyword>
<dbReference type="EMBL" id="JAUTXY010000010">
    <property type="protein sequence ID" value="MEE2059987.1"/>
    <property type="molecule type" value="Genomic_DNA"/>
</dbReference>
<organism evidence="3 4">
    <name type="scientific">Rhodococcus artemisiae</name>
    <dbReference type="NCBI Taxonomy" id="714159"/>
    <lineage>
        <taxon>Bacteria</taxon>
        <taxon>Bacillati</taxon>
        <taxon>Actinomycetota</taxon>
        <taxon>Actinomycetes</taxon>
        <taxon>Mycobacteriales</taxon>
        <taxon>Nocardiaceae</taxon>
        <taxon>Rhodococcus</taxon>
    </lineage>
</organism>
<dbReference type="InterPro" id="IPR001789">
    <property type="entry name" value="Sig_transdc_resp-reg_receiver"/>
</dbReference>
<sequence length="141" mass="14911">MSDAASRPATLKVLVYSDDVTVRDRVQAALGTTLHPDLPPIEYVEVATAAVVLSHLDAGGIDLVILDGETAPAGGLGIAKQLKDEIDPCPPVVVIIGRPDDRWLASWSRAEAVVSHPIDPMKLGREVVRLLLPGTDPAPAR</sequence>
<dbReference type="PROSITE" id="PS50110">
    <property type="entry name" value="RESPONSE_REGULATORY"/>
    <property type="match status" value="1"/>
</dbReference>
<name>A0ABU7LEK2_9NOCA</name>
<dbReference type="RefSeq" id="WP_330135172.1">
    <property type="nucleotide sequence ID" value="NZ_JAUTXY010000010.1"/>
</dbReference>
<proteinExistence type="predicted"/>
<keyword evidence="1" id="KW-0597">Phosphoprotein</keyword>
<dbReference type="Proteomes" id="UP001336020">
    <property type="component" value="Unassembled WGS sequence"/>
</dbReference>
<feature type="domain" description="Response regulatory" evidence="2">
    <location>
        <begin position="12"/>
        <end position="131"/>
    </location>
</feature>
<reference evidence="3 4" key="1">
    <citation type="submission" date="2023-07" db="EMBL/GenBank/DDBJ databases">
        <authorList>
            <person name="Girao M."/>
            <person name="Carvalho M.F."/>
        </authorList>
    </citation>
    <scope>NUCLEOTIDE SEQUENCE [LARGE SCALE GENOMIC DNA]</scope>
    <source>
        <strain evidence="3 4">YIM65754</strain>
    </source>
</reference>
<accession>A0ABU7LEK2</accession>
<dbReference type="SUPFAM" id="SSF52172">
    <property type="entry name" value="CheY-like"/>
    <property type="match status" value="1"/>
</dbReference>
<evidence type="ECO:0000313" key="4">
    <source>
        <dbReference type="Proteomes" id="UP001336020"/>
    </source>
</evidence>
<gene>
    <name evidence="3" type="ORF">Q7514_20910</name>
</gene>
<evidence type="ECO:0000259" key="2">
    <source>
        <dbReference type="PROSITE" id="PS50110"/>
    </source>
</evidence>
<dbReference type="Gene3D" id="3.40.50.2300">
    <property type="match status" value="1"/>
</dbReference>
<comment type="caution">
    <text evidence="3">The sequence shown here is derived from an EMBL/GenBank/DDBJ whole genome shotgun (WGS) entry which is preliminary data.</text>
</comment>
<dbReference type="InterPro" id="IPR011006">
    <property type="entry name" value="CheY-like_superfamily"/>
</dbReference>
<evidence type="ECO:0000313" key="3">
    <source>
        <dbReference type="EMBL" id="MEE2059987.1"/>
    </source>
</evidence>
<evidence type="ECO:0000256" key="1">
    <source>
        <dbReference type="PROSITE-ProRule" id="PRU00169"/>
    </source>
</evidence>
<protein>
    <recommendedName>
        <fullName evidence="2">Response regulatory domain-containing protein</fullName>
    </recommendedName>
</protein>